<evidence type="ECO:0000256" key="2">
    <source>
        <dbReference type="SAM" id="MobiDB-lite"/>
    </source>
</evidence>
<keyword evidence="4" id="KW-1185">Reference proteome</keyword>
<name>A0AAD5XRQ5_9FUNG</name>
<evidence type="ECO:0000256" key="1">
    <source>
        <dbReference type="SAM" id="Coils"/>
    </source>
</evidence>
<accession>A0AAD5XRQ5</accession>
<feature type="region of interest" description="Disordered" evidence="2">
    <location>
        <begin position="1"/>
        <end position="43"/>
    </location>
</feature>
<proteinExistence type="predicted"/>
<sequence>MPPTQGRSVSAPTTPGATISAAARTAHKQRTPSQTLSRKKSWVDATEHDLTALKLSPLQQKLRKENALKYTAFVRGVRSPGREDTEAASGGSLGRASPSHSKMHKGASENSHRPVAISKLATRPPSPTSRLHWGVAAPADDIVDFDAELDTWERTNRAVRLHTPRTPLGELNLPAEERPALRPKAHKMEKESKARRPQADAQPPPAVIPSEELFGVAVGIMHLTNALASQLDEPFRRQCIEDLPDEGEISAEHCTALLRDLTSRATKFVCNNRLHRDNQEEWNRVAQQRITALEDRVAVLELALDTTQSEASDLRQRLNTERKENKDRLTALEMQLKAVLKFEEDRTVEQLVALSLHGRSCPPPESEPM</sequence>
<feature type="region of interest" description="Disordered" evidence="2">
    <location>
        <begin position="168"/>
        <end position="206"/>
    </location>
</feature>
<reference evidence="3" key="1">
    <citation type="submission" date="2020-05" db="EMBL/GenBank/DDBJ databases">
        <title>Phylogenomic resolution of chytrid fungi.</title>
        <authorList>
            <person name="Stajich J.E."/>
            <person name="Amses K."/>
            <person name="Simmons R."/>
            <person name="Seto K."/>
            <person name="Myers J."/>
            <person name="Bonds A."/>
            <person name="Quandt C.A."/>
            <person name="Barry K."/>
            <person name="Liu P."/>
            <person name="Grigoriev I."/>
            <person name="Longcore J.E."/>
            <person name="James T.Y."/>
        </authorList>
    </citation>
    <scope>NUCLEOTIDE SEQUENCE</scope>
    <source>
        <strain evidence="3">JEL0379</strain>
    </source>
</reference>
<gene>
    <name evidence="3" type="ORF">HDU87_004734</name>
</gene>
<dbReference type="EMBL" id="JADGJQ010000036">
    <property type="protein sequence ID" value="KAJ3177018.1"/>
    <property type="molecule type" value="Genomic_DNA"/>
</dbReference>
<keyword evidence="1" id="KW-0175">Coiled coil</keyword>
<feature type="compositionally biased region" description="Basic and acidic residues" evidence="2">
    <location>
        <begin position="175"/>
        <end position="198"/>
    </location>
</feature>
<dbReference type="AlphaFoldDB" id="A0AAD5XRQ5"/>
<feature type="region of interest" description="Disordered" evidence="2">
    <location>
        <begin position="74"/>
        <end position="113"/>
    </location>
</feature>
<comment type="caution">
    <text evidence="3">The sequence shown here is derived from an EMBL/GenBank/DDBJ whole genome shotgun (WGS) entry which is preliminary data.</text>
</comment>
<organism evidence="3 4">
    <name type="scientific">Geranomyces variabilis</name>
    <dbReference type="NCBI Taxonomy" id="109894"/>
    <lineage>
        <taxon>Eukaryota</taxon>
        <taxon>Fungi</taxon>
        <taxon>Fungi incertae sedis</taxon>
        <taxon>Chytridiomycota</taxon>
        <taxon>Chytridiomycota incertae sedis</taxon>
        <taxon>Chytridiomycetes</taxon>
        <taxon>Spizellomycetales</taxon>
        <taxon>Powellomycetaceae</taxon>
        <taxon>Geranomyces</taxon>
    </lineage>
</organism>
<feature type="compositionally biased region" description="Polar residues" evidence="2">
    <location>
        <begin position="1"/>
        <end position="17"/>
    </location>
</feature>
<feature type="coiled-coil region" evidence="1">
    <location>
        <begin position="283"/>
        <end position="335"/>
    </location>
</feature>
<evidence type="ECO:0000313" key="3">
    <source>
        <dbReference type="EMBL" id="KAJ3177018.1"/>
    </source>
</evidence>
<protein>
    <submittedName>
        <fullName evidence="3">Uncharacterized protein</fullName>
    </submittedName>
</protein>
<evidence type="ECO:0000313" key="4">
    <source>
        <dbReference type="Proteomes" id="UP001212152"/>
    </source>
</evidence>
<dbReference type="Proteomes" id="UP001212152">
    <property type="component" value="Unassembled WGS sequence"/>
</dbReference>